<dbReference type="InterPro" id="IPR036388">
    <property type="entry name" value="WH-like_DNA-bd_sf"/>
</dbReference>
<reference evidence="2 3" key="1">
    <citation type="submission" date="2019-12" db="EMBL/GenBank/DDBJ databases">
        <title>Genomic-based taxomic classification of the family Erythrobacteraceae.</title>
        <authorList>
            <person name="Xu L."/>
        </authorList>
    </citation>
    <scope>NUCLEOTIDE SEQUENCE [LARGE SCALE GENOMIC DNA]</scope>
    <source>
        <strain evidence="2 3">M0322</strain>
    </source>
</reference>
<keyword evidence="1" id="KW-0472">Membrane</keyword>
<dbReference type="Proteomes" id="UP000466966">
    <property type="component" value="Unassembled WGS sequence"/>
</dbReference>
<comment type="caution">
    <text evidence="2">The sequence shown here is derived from an EMBL/GenBank/DDBJ whole genome shotgun (WGS) entry which is preliminary data.</text>
</comment>
<organism evidence="2 3">
    <name type="scientific">Alteraurantiacibacter buctensis</name>
    <dbReference type="NCBI Taxonomy" id="1503981"/>
    <lineage>
        <taxon>Bacteria</taxon>
        <taxon>Pseudomonadati</taxon>
        <taxon>Pseudomonadota</taxon>
        <taxon>Alphaproteobacteria</taxon>
        <taxon>Sphingomonadales</taxon>
        <taxon>Erythrobacteraceae</taxon>
        <taxon>Alteraurantiacibacter</taxon>
    </lineage>
</organism>
<dbReference type="OrthoDB" id="7209629at2"/>
<dbReference type="SUPFAM" id="SSF46894">
    <property type="entry name" value="C-terminal effector domain of the bipartite response regulators"/>
    <property type="match status" value="1"/>
</dbReference>
<keyword evidence="1" id="KW-0812">Transmembrane</keyword>
<dbReference type="Gene3D" id="1.10.10.10">
    <property type="entry name" value="Winged helix-like DNA-binding domain superfamily/Winged helix DNA-binding domain"/>
    <property type="match status" value="1"/>
</dbReference>
<keyword evidence="1" id="KW-1133">Transmembrane helix</keyword>
<gene>
    <name evidence="2" type="ORF">GRI99_17630</name>
</gene>
<proteinExistence type="predicted"/>
<dbReference type="EMBL" id="WTYV01000009">
    <property type="protein sequence ID" value="MXO73448.1"/>
    <property type="molecule type" value="Genomic_DNA"/>
</dbReference>
<keyword evidence="3" id="KW-1185">Reference proteome</keyword>
<dbReference type="InterPro" id="IPR016032">
    <property type="entry name" value="Sig_transdc_resp-reg_C-effctor"/>
</dbReference>
<name>A0A844Z272_9SPHN</name>
<dbReference type="RefSeq" id="WP_160773368.1">
    <property type="nucleotide sequence ID" value="NZ_WTYV01000009.1"/>
</dbReference>
<evidence type="ECO:0000313" key="2">
    <source>
        <dbReference type="EMBL" id="MXO73448.1"/>
    </source>
</evidence>
<dbReference type="AlphaFoldDB" id="A0A844Z272"/>
<evidence type="ECO:0000256" key="1">
    <source>
        <dbReference type="SAM" id="Phobius"/>
    </source>
</evidence>
<accession>A0A844Z272</accession>
<feature type="transmembrane region" description="Helical" evidence="1">
    <location>
        <begin position="135"/>
        <end position="153"/>
    </location>
</feature>
<evidence type="ECO:0000313" key="3">
    <source>
        <dbReference type="Proteomes" id="UP000466966"/>
    </source>
</evidence>
<sequence length="404" mass="43299">MAQGSTSNADLAAYRAEVARLQAGGVVGKGGRLAELFDYLAQRGPLAPSATQGEIAAAVFGQTETDADDATVRVYVHRLRKKLDDHYRDHPPAPGATVLEIPAGIYALQVLPGNEPAAPPPPPAAAAPVAAPRGVLAVAAAAVLLAFALGWWFSGREHSTPNALWEPLTRSERPVLLVLGDYYLFGEIDPVIPENGRLIRDFRVNSAEDLLRLQNSEPDRYGMAEDVGLNYLPFQTSYALQQIAPLLATEGKQVDVIPASEMTAQMLSTHDVVYVGLLSGMGLLEDITFAGSSLSVGDTYDEIRDRRSDQRWISDEATRIAAPVFYRDYAYLARFHAPGGALVTVVASERVTGLRGIGPIVAGRHLPGELDEAAQGDGVEALIRFTGQQGADLSEAVELVRPRN</sequence>
<protein>
    <submittedName>
        <fullName evidence="2">Uncharacterized protein</fullName>
    </submittedName>
</protein>
<dbReference type="GO" id="GO:0006355">
    <property type="term" value="P:regulation of DNA-templated transcription"/>
    <property type="evidence" value="ECO:0007669"/>
    <property type="project" value="InterPro"/>
</dbReference>
<dbReference type="GO" id="GO:0003677">
    <property type="term" value="F:DNA binding"/>
    <property type="evidence" value="ECO:0007669"/>
    <property type="project" value="InterPro"/>
</dbReference>